<evidence type="ECO:0000313" key="1">
    <source>
        <dbReference type="EMBL" id="ESK89144.1"/>
    </source>
</evidence>
<dbReference type="OrthoDB" id="3051727at2759"/>
<dbReference type="AlphaFoldDB" id="V2YBU8"/>
<dbReference type="InterPro" id="IPR043519">
    <property type="entry name" value="NT_sf"/>
</dbReference>
<organism evidence="1 2">
    <name type="scientific">Moniliophthora roreri (strain MCA 2997)</name>
    <name type="common">Cocoa frosty pod rot fungus</name>
    <name type="synonym">Crinipellis roreri</name>
    <dbReference type="NCBI Taxonomy" id="1381753"/>
    <lineage>
        <taxon>Eukaryota</taxon>
        <taxon>Fungi</taxon>
        <taxon>Dikarya</taxon>
        <taxon>Basidiomycota</taxon>
        <taxon>Agaricomycotina</taxon>
        <taxon>Agaricomycetes</taxon>
        <taxon>Agaricomycetidae</taxon>
        <taxon>Agaricales</taxon>
        <taxon>Marasmiineae</taxon>
        <taxon>Marasmiaceae</taxon>
        <taxon>Moniliophthora</taxon>
    </lineage>
</organism>
<dbReference type="Proteomes" id="UP000017559">
    <property type="component" value="Unassembled WGS sequence"/>
</dbReference>
<accession>V2YBU8</accession>
<dbReference type="SUPFAM" id="SSF81301">
    <property type="entry name" value="Nucleotidyltransferase"/>
    <property type="match status" value="1"/>
</dbReference>
<keyword evidence="2" id="KW-1185">Reference proteome</keyword>
<dbReference type="Gene3D" id="3.30.460.40">
    <property type="match status" value="1"/>
</dbReference>
<sequence length="226" mass="25954">MAPFQATADEISRTTRAIVAVLKKLNLDCCLVGSVACSAYGMTRTPNDIDMVVLTKIWTQEELKRQVVANDPNFYTIASKDPLATYRVLFYRLTPLYGTSRYLRRSCKVDLLLPGVMNIPDVPIRRIFIDDKLRPLMPFLPLLMLKLQAWMDHGESPKLHMRQKQPVDVRDIMELLNLAVTKYPDVKLRKEEGWLPGTFVNAARSRVKAFVRLYPTSSRHWKAIGF</sequence>
<gene>
    <name evidence="1" type="ORF">Moror_5266</name>
</gene>
<protein>
    <submittedName>
        <fullName evidence="1">Uncharacterized protein</fullName>
    </submittedName>
</protein>
<dbReference type="HOGENOM" id="CLU_047728_0_0_1"/>
<proteinExistence type="predicted"/>
<name>V2YBU8_MONRO</name>
<comment type="caution">
    <text evidence="1">The sequence shown here is derived from an EMBL/GenBank/DDBJ whole genome shotgun (WGS) entry which is preliminary data.</text>
</comment>
<reference evidence="1 2" key="1">
    <citation type="journal article" date="2014" name="BMC Genomics">
        <title>Genome and secretome analysis of the hemibiotrophic fungal pathogen, Moniliophthora roreri, which causes frosty pod rot disease of cacao: mechanisms of the biotrophic and necrotrophic phases.</title>
        <authorList>
            <person name="Meinhardt L.W."/>
            <person name="Costa G.G.L."/>
            <person name="Thomazella D.P.T."/>
            <person name="Teixeira P.J.P.L."/>
            <person name="Carazzolle M.F."/>
            <person name="Schuster S.C."/>
            <person name="Carlson J.E."/>
            <person name="Guiltinan M.J."/>
            <person name="Mieczkowski P."/>
            <person name="Farmer A."/>
            <person name="Ramaraj T."/>
            <person name="Crozier J."/>
            <person name="Davis R.E."/>
            <person name="Shao J."/>
            <person name="Melnick R.L."/>
            <person name="Pereira G.A.G."/>
            <person name="Bailey B.A."/>
        </authorList>
    </citation>
    <scope>NUCLEOTIDE SEQUENCE [LARGE SCALE GENOMIC DNA]</scope>
    <source>
        <strain evidence="1 2">MCA 2997</strain>
    </source>
</reference>
<dbReference type="KEGG" id="mrr:Moror_5266"/>
<evidence type="ECO:0000313" key="2">
    <source>
        <dbReference type="Proteomes" id="UP000017559"/>
    </source>
</evidence>
<dbReference type="EMBL" id="AWSO01000584">
    <property type="protein sequence ID" value="ESK89144.1"/>
    <property type="molecule type" value="Genomic_DNA"/>
</dbReference>